<evidence type="ECO:0000313" key="2">
    <source>
        <dbReference type="EMBL" id="RWR98242.1"/>
    </source>
</evidence>
<keyword evidence="3" id="KW-1185">Reference proteome</keyword>
<organism evidence="2 3">
    <name type="scientific">Cinnamomum micranthum f. kanehirae</name>
    <dbReference type="NCBI Taxonomy" id="337451"/>
    <lineage>
        <taxon>Eukaryota</taxon>
        <taxon>Viridiplantae</taxon>
        <taxon>Streptophyta</taxon>
        <taxon>Embryophyta</taxon>
        <taxon>Tracheophyta</taxon>
        <taxon>Spermatophyta</taxon>
        <taxon>Magnoliopsida</taxon>
        <taxon>Magnoliidae</taxon>
        <taxon>Laurales</taxon>
        <taxon>Lauraceae</taxon>
        <taxon>Cinnamomum</taxon>
    </lineage>
</organism>
<evidence type="ECO:0000256" key="1">
    <source>
        <dbReference type="SAM" id="MobiDB-lite"/>
    </source>
</evidence>
<dbReference type="STRING" id="337451.A0A3S3P0S8"/>
<name>A0A3S3P0S8_9MAGN</name>
<reference evidence="2 3" key="1">
    <citation type="journal article" date="2019" name="Nat. Plants">
        <title>Stout camphor tree genome fills gaps in understanding of flowering plant genome evolution.</title>
        <authorList>
            <person name="Chaw S.M."/>
            <person name="Liu Y.C."/>
            <person name="Wu Y.W."/>
            <person name="Wang H.Y."/>
            <person name="Lin C.I."/>
            <person name="Wu C.S."/>
            <person name="Ke H.M."/>
            <person name="Chang L.Y."/>
            <person name="Hsu C.Y."/>
            <person name="Yang H.T."/>
            <person name="Sudianto E."/>
            <person name="Hsu M.H."/>
            <person name="Wu K.P."/>
            <person name="Wang L.N."/>
            <person name="Leebens-Mack J.H."/>
            <person name="Tsai I.J."/>
        </authorList>
    </citation>
    <scope>NUCLEOTIDE SEQUENCE [LARGE SCALE GENOMIC DNA]</scope>
    <source>
        <strain evidence="3">cv. Chaw 1501</strain>
        <tissue evidence="2">Young leaves</tissue>
    </source>
</reference>
<accession>A0A3S3P0S8</accession>
<gene>
    <name evidence="2" type="ORF">CKAN_02775900</name>
</gene>
<dbReference type="Proteomes" id="UP000283530">
    <property type="component" value="Unassembled WGS sequence"/>
</dbReference>
<dbReference type="EMBL" id="QPKB01000986">
    <property type="protein sequence ID" value="RWR98242.1"/>
    <property type="molecule type" value="Genomic_DNA"/>
</dbReference>
<evidence type="ECO:0000313" key="3">
    <source>
        <dbReference type="Proteomes" id="UP000283530"/>
    </source>
</evidence>
<protein>
    <submittedName>
        <fullName evidence="2">Cytosolic class I small heat shock protein</fullName>
    </submittedName>
</protein>
<feature type="region of interest" description="Disordered" evidence="1">
    <location>
        <begin position="211"/>
        <end position="231"/>
    </location>
</feature>
<sequence length="231" mass="25436">MSLIPSFFGRRSTSRSFSLHFGPFQDFPFPTSNMRSETSALANARIDWKEPQKPMSSRPTFQPEKEEVKVELEEGKGCYTPTRTNRCRKEIEKMEKGKPSPELMPAQVPIDRTYRPIDRLSLTVRVLGAIESACVEFRRSIGPCSDWYWGCYRLRGDASVPGPGTDFSLAMKMVIIAIICVDVTCKHCLYVVGTVVFIRVIDGITGQVAPAGSSAPGASGGDRSGSSGRSD</sequence>
<proteinExistence type="predicted"/>
<comment type="caution">
    <text evidence="2">The sequence shown here is derived from an EMBL/GenBank/DDBJ whole genome shotgun (WGS) entry which is preliminary data.</text>
</comment>
<keyword evidence="2" id="KW-0346">Stress response</keyword>
<dbReference type="AlphaFoldDB" id="A0A3S3P0S8"/>